<reference evidence="1 2" key="1">
    <citation type="submission" date="2019-07" db="EMBL/GenBank/DDBJ databases">
        <title>Draft genome Sequence of Chlorobium phaeovibrioides sp. strain PhvTcv-s14, from the Phylum Chlorobi.</title>
        <authorList>
            <person name="Babenko V."/>
            <person name="Boldyreva D."/>
            <person name="Kanygina A."/>
            <person name="Selezneva O."/>
            <person name="Akopiyan T."/>
            <person name="Lunina O."/>
        </authorList>
    </citation>
    <scope>NUCLEOTIDE SEQUENCE [LARGE SCALE GENOMIC DNA]</scope>
    <source>
        <strain evidence="1 2">GrTcv12</strain>
    </source>
</reference>
<dbReference type="SUPFAM" id="SSF53756">
    <property type="entry name" value="UDP-Glycosyltransferase/glycogen phosphorylase"/>
    <property type="match status" value="1"/>
</dbReference>
<protein>
    <recommendedName>
        <fullName evidence="3">Capsule polysaccharide biosynthesis protein</fullName>
    </recommendedName>
</protein>
<evidence type="ECO:0008006" key="3">
    <source>
        <dbReference type="Google" id="ProtNLM"/>
    </source>
</evidence>
<dbReference type="RefSeq" id="WP_151419142.1">
    <property type="nucleotide sequence ID" value="NZ_VMRG01000001.1"/>
</dbReference>
<evidence type="ECO:0000313" key="2">
    <source>
        <dbReference type="Proteomes" id="UP000327458"/>
    </source>
</evidence>
<comment type="caution">
    <text evidence="1">The sequence shown here is derived from an EMBL/GenBank/DDBJ whole genome shotgun (WGS) entry which is preliminary data.</text>
</comment>
<organism evidence="1 2">
    <name type="scientific">Chlorobium phaeovibrioides</name>
    <dbReference type="NCBI Taxonomy" id="1094"/>
    <lineage>
        <taxon>Bacteria</taxon>
        <taxon>Pseudomonadati</taxon>
        <taxon>Chlorobiota</taxon>
        <taxon>Chlorobiia</taxon>
        <taxon>Chlorobiales</taxon>
        <taxon>Chlorobiaceae</taxon>
        <taxon>Chlorobium/Pelodictyon group</taxon>
        <taxon>Chlorobium</taxon>
    </lineage>
</organism>
<evidence type="ECO:0000313" key="1">
    <source>
        <dbReference type="EMBL" id="KAA6232072.1"/>
    </source>
</evidence>
<proteinExistence type="predicted"/>
<sequence length="585" mass="66800">MARGRFSEKKQVVSVKFPIGTARISIEQKEADRFIPTIKNYFSSNRMDTVLIHTATGLWPMLEYELDIVQRELDCGNRVIFMYCRGSVGVCPANPPRSGQARKQRYCLECQSRVKSGLKWLEPGDGRLEAVEYDQYTHTEEDSIQLLMDKLDRSDRSVATIKRMVNFEGVDVFEASYSTLMTHIRDSELNLEYHWNSLKQLLRVGISSYYSASSHIAYYAPDRVYIYNGRISRYRPLMRLVQRQEKELFVYEYPGRDYLHYSLTRGTYPHDIGNTSKQLQELFLKTVPDPVIVKNEAETWFLNRSQRKLDGPQKLFLDSKLVHMKDDHSLPVWDKSVFNLVFFVSSQDELGGIEENVTDLPFGQVEAIKRIMEEFPEIHCYVRIHPNLAGVEKGFVGNLFNLARFQGVTVIAPESPVSSYALVNAADLVLVFASTIGVEAAFQKKPVISVGKSSYGYFKCTATVRTDKDLMRLIHGAVNGDFSGFPSEAKRYEGACAFAWAQLHFGEKPEYLERDSYFGGYMVRNGEKKEIKASGWIQVINRLVDAPPKLVRGIKVFFSDPIKRKEFSAQPLSVIKKGVFSVLPS</sequence>
<accession>A0A5M8ICB5</accession>
<dbReference type="EMBL" id="VMRG01000001">
    <property type="protein sequence ID" value="KAA6232072.1"/>
    <property type="molecule type" value="Genomic_DNA"/>
</dbReference>
<dbReference type="Proteomes" id="UP000327458">
    <property type="component" value="Unassembled WGS sequence"/>
</dbReference>
<gene>
    <name evidence="1" type="ORF">FP507_02365</name>
</gene>
<dbReference type="AlphaFoldDB" id="A0A5M8ICB5"/>
<name>A0A5M8ICB5_CHLPH</name>